<name>A0ABP0IG71_9DINO</name>
<sequence>EVEKARSKASVSEPAQSKENEKRGSDSSCSTTKEKEKLPNLNGQKDPKEVKQVPTPPTTSSIGRYIPSFLRKVRFISKEVSEGETQPRKVERRNSERPMKSKAIVDDKDLSNVHEVHQSDPLADWREIMQAEVNFQKRQVSC</sequence>
<keyword evidence="3" id="KW-1185">Reference proteome</keyword>
<feature type="non-terminal residue" evidence="2">
    <location>
        <position position="1"/>
    </location>
</feature>
<feature type="region of interest" description="Disordered" evidence="1">
    <location>
        <begin position="77"/>
        <end position="102"/>
    </location>
</feature>
<organism evidence="2 3">
    <name type="scientific">Durusdinium trenchii</name>
    <dbReference type="NCBI Taxonomy" id="1381693"/>
    <lineage>
        <taxon>Eukaryota</taxon>
        <taxon>Sar</taxon>
        <taxon>Alveolata</taxon>
        <taxon>Dinophyceae</taxon>
        <taxon>Suessiales</taxon>
        <taxon>Symbiodiniaceae</taxon>
        <taxon>Durusdinium</taxon>
    </lineage>
</organism>
<evidence type="ECO:0000313" key="2">
    <source>
        <dbReference type="EMBL" id="CAK9001590.1"/>
    </source>
</evidence>
<comment type="caution">
    <text evidence="2">The sequence shown here is derived from an EMBL/GenBank/DDBJ whole genome shotgun (WGS) entry which is preliminary data.</text>
</comment>
<feature type="region of interest" description="Disordered" evidence="1">
    <location>
        <begin position="1"/>
        <end position="64"/>
    </location>
</feature>
<feature type="compositionally biased region" description="Basic and acidic residues" evidence="1">
    <location>
        <begin position="16"/>
        <end position="25"/>
    </location>
</feature>
<reference evidence="2 3" key="1">
    <citation type="submission" date="2024-02" db="EMBL/GenBank/DDBJ databases">
        <authorList>
            <person name="Chen Y."/>
            <person name="Shah S."/>
            <person name="Dougan E. K."/>
            <person name="Thang M."/>
            <person name="Chan C."/>
        </authorList>
    </citation>
    <scope>NUCLEOTIDE SEQUENCE [LARGE SCALE GENOMIC DNA]</scope>
</reference>
<dbReference type="EMBL" id="CAXAMM010003891">
    <property type="protein sequence ID" value="CAK9001590.1"/>
    <property type="molecule type" value="Genomic_DNA"/>
</dbReference>
<accession>A0ABP0IG71</accession>
<dbReference type="Proteomes" id="UP001642464">
    <property type="component" value="Unassembled WGS sequence"/>
</dbReference>
<evidence type="ECO:0000313" key="3">
    <source>
        <dbReference type="Proteomes" id="UP001642464"/>
    </source>
</evidence>
<gene>
    <name evidence="2" type="ORF">SCF082_LOCUS6999</name>
</gene>
<protein>
    <submittedName>
        <fullName evidence="2">Uncharacterized protein</fullName>
    </submittedName>
</protein>
<proteinExistence type="predicted"/>
<evidence type="ECO:0000256" key="1">
    <source>
        <dbReference type="SAM" id="MobiDB-lite"/>
    </source>
</evidence>